<dbReference type="Proteomes" id="UP000006882">
    <property type="component" value="Chromosome G2"/>
</dbReference>
<dbReference type="EMBL" id="CM007652">
    <property type="protein sequence ID" value="ONI21414.1"/>
    <property type="molecule type" value="Genomic_DNA"/>
</dbReference>
<dbReference type="AlphaFoldDB" id="A0A251QC68"/>
<accession>A0A251QC68</accession>
<reference evidence="1 2" key="1">
    <citation type="journal article" date="2013" name="Nat. Genet.">
        <title>The high-quality draft genome of peach (Prunus persica) identifies unique patterns of genetic diversity, domestication and genome evolution.</title>
        <authorList>
            <consortium name="International Peach Genome Initiative"/>
            <person name="Verde I."/>
            <person name="Abbott A.G."/>
            <person name="Scalabrin S."/>
            <person name="Jung S."/>
            <person name="Shu S."/>
            <person name="Marroni F."/>
            <person name="Zhebentyayeva T."/>
            <person name="Dettori M.T."/>
            <person name="Grimwood J."/>
            <person name="Cattonaro F."/>
            <person name="Zuccolo A."/>
            <person name="Rossini L."/>
            <person name="Jenkins J."/>
            <person name="Vendramin E."/>
            <person name="Meisel L.A."/>
            <person name="Decroocq V."/>
            <person name="Sosinski B."/>
            <person name="Prochnik S."/>
            <person name="Mitros T."/>
            <person name="Policriti A."/>
            <person name="Cipriani G."/>
            <person name="Dondini L."/>
            <person name="Ficklin S."/>
            <person name="Goodstein D.M."/>
            <person name="Xuan P."/>
            <person name="Del Fabbro C."/>
            <person name="Aramini V."/>
            <person name="Copetti D."/>
            <person name="Gonzalez S."/>
            <person name="Horner D.S."/>
            <person name="Falchi R."/>
            <person name="Lucas S."/>
            <person name="Mica E."/>
            <person name="Maldonado J."/>
            <person name="Lazzari B."/>
            <person name="Bielenberg D."/>
            <person name="Pirona R."/>
            <person name="Miculan M."/>
            <person name="Barakat A."/>
            <person name="Testolin R."/>
            <person name="Stella A."/>
            <person name="Tartarini S."/>
            <person name="Tonutti P."/>
            <person name="Arus P."/>
            <person name="Orellana A."/>
            <person name="Wells C."/>
            <person name="Main D."/>
            <person name="Vizzotto G."/>
            <person name="Silva H."/>
            <person name="Salamini F."/>
            <person name="Schmutz J."/>
            <person name="Morgante M."/>
            <person name="Rokhsar D.S."/>
        </authorList>
    </citation>
    <scope>NUCLEOTIDE SEQUENCE [LARGE SCALE GENOMIC DNA]</scope>
    <source>
        <strain evidence="2">cv. Nemared</strain>
    </source>
</reference>
<evidence type="ECO:0000313" key="1">
    <source>
        <dbReference type="EMBL" id="ONI21414.1"/>
    </source>
</evidence>
<name>A0A251QC68_PRUPE</name>
<sequence>MGSKSDLNIFNKRIKNKIKTRMRETCAKEKRINENQDCTFFFLSSEPVPPFGFEPQRSPFPISTILPTEELDLK</sequence>
<dbReference type="Gramene" id="ONI21414">
    <property type="protein sequence ID" value="ONI21414"/>
    <property type="gene ID" value="PRUPE_2G064300"/>
</dbReference>
<evidence type="ECO:0000313" key="2">
    <source>
        <dbReference type="Proteomes" id="UP000006882"/>
    </source>
</evidence>
<keyword evidence="2" id="KW-1185">Reference proteome</keyword>
<proteinExistence type="predicted"/>
<organism evidence="1 2">
    <name type="scientific">Prunus persica</name>
    <name type="common">Peach</name>
    <name type="synonym">Amygdalus persica</name>
    <dbReference type="NCBI Taxonomy" id="3760"/>
    <lineage>
        <taxon>Eukaryota</taxon>
        <taxon>Viridiplantae</taxon>
        <taxon>Streptophyta</taxon>
        <taxon>Embryophyta</taxon>
        <taxon>Tracheophyta</taxon>
        <taxon>Spermatophyta</taxon>
        <taxon>Magnoliopsida</taxon>
        <taxon>eudicotyledons</taxon>
        <taxon>Gunneridae</taxon>
        <taxon>Pentapetalae</taxon>
        <taxon>rosids</taxon>
        <taxon>fabids</taxon>
        <taxon>Rosales</taxon>
        <taxon>Rosaceae</taxon>
        <taxon>Amygdaloideae</taxon>
        <taxon>Amygdaleae</taxon>
        <taxon>Prunus</taxon>
    </lineage>
</organism>
<gene>
    <name evidence="1" type="ORF">PRUPE_2G064300</name>
</gene>
<protein>
    <submittedName>
        <fullName evidence="1">Uncharacterized protein</fullName>
    </submittedName>
</protein>